<dbReference type="GO" id="GO:0000271">
    <property type="term" value="P:polysaccharide biosynthetic process"/>
    <property type="evidence" value="ECO:0007669"/>
    <property type="project" value="TreeGrafter"/>
</dbReference>
<dbReference type="STRING" id="498292.SAMN05660845_0337"/>
<dbReference type="PANTHER" id="PTHR23028">
    <property type="entry name" value="ACETYLTRANSFERASE"/>
    <property type="match status" value="1"/>
</dbReference>
<feature type="transmembrane region" description="Helical" evidence="1">
    <location>
        <begin position="41"/>
        <end position="65"/>
    </location>
</feature>
<feature type="transmembrane region" description="Helical" evidence="1">
    <location>
        <begin position="98"/>
        <end position="120"/>
    </location>
</feature>
<feature type="transmembrane region" description="Helical" evidence="1">
    <location>
        <begin position="341"/>
        <end position="361"/>
    </location>
</feature>
<feature type="transmembrane region" description="Helical" evidence="1">
    <location>
        <begin position="210"/>
        <end position="228"/>
    </location>
</feature>
<dbReference type="GO" id="GO:0016020">
    <property type="term" value="C:membrane"/>
    <property type="evidence" value="ECO:0007669"/>
    <property type="project" value="TreeGrafter"/>
</dbReference>
<evidence type="ECO:0000313" key="4">
    <source>
        <dbReference type="Proteomes" id="UP000199604"/>
    </source>
</evidence>
<keyword evidence="1" id="KW-0812">Transmembrane</keyword>
<keyword evidence="1" id="KW-0472">Membrane</keyword>
<reference evidence="4" key="1">
    <citation type="submission" date="2016-10" db="EMBL/GenBank/DDBJ databases">
        <authorList>
            <person name="Varghese N."/>
            <person name="Submissions S."/>
        </authorList>
    </citation>
    <scope>NUCLEOTIDE SEQUENCE [LARGE SCALE GENOMIC DNA]</scope>
    <source>
        <strain evidence="4">DSM 21789</strain>
    </source>
</reference>
<dbReference type="Proteomes" id="UP000199604">
    <property type="component" value="Unassembled WGS sequence"/>
</dbReference>
<dbReference type="RefSeq" id="WP_091473287.1">
    <property type="nucleotide sequence ID" value="NZ_FOJT01000001.1"/>
</dbReference>
<dbReference type="GO" id="GO:0016787">
    <property type="term" value="F:hydrolase activity"/>
    <property type="evidence" value="ECO:0007669"/>
    <property type="project" value="UniProtKB-KW"/>
</dbReference>
<feature type="transmembrane region" description="Helical" evidence="1">
    <location>
        <begin position="273"/>
        <end position="292"/>
    </location>
</feature>
<keyword evidence="3" id="KW-0378">Hydrolase</keyword>
<feature type="transmembrane region" description="Helical" evidence="1">
    <location>
        <begin position="171"/>
        <end position="190"/>
    </location>
</feature>
<evidence type="ECO:0000259" key="2">
    <source>
        <dbReference type="Pfam" id="PF01757"/>
    </source>
</evidence>
<dbReference type="OrthoDB" id="290051at2"/>
<keyword evidence="3" id="KW-0808">Transferase</keyword>
<dbReference type="EMBL" id="FOJT01000001">
    <property type="protein sequence ID" value="SFA74478.1"/>
    <property type="molecule type" value="Genomic_DNA"/>
</dbReference>
<accession>A0A1I0VE18</accession>
<dbReference type="InterPro" id="IPR050879">
    <property type="entry name" value="Acyltransferase_3"/>
</dbReference>
<feature type="transmembrane region" description="Helical" evidence="1">
    <location>
        <begin position="12"/>
        <end position="35"/>
    </location>
</feature>
<feature type="domain" description="Acyltransferase 3" evidence="2">
    <location>
        <begin position="14"/>
        <end position="359"/>
    </location>
</feature>
<feature type="transmembrane region" description="Helical" evidence="1">
    <location>
        <begin position="240"/>
        <end position="261"/>
    </location>
</feature>
<protein>
    <submittedName>
        <fullName evidence="3">Peptidoglycan/LPS O-acetylase OafA/YrhL, contains acyltransferase and SGNH-hydrolase domains</fullName>
    </submittedName>
</protein>
<dbReference type="GO" id="GO:0016747">
    <property type="term" value="F:acyltransferase activity, transferring groups other than amino-acyl groups"/>
    <property type="evidence" value="ECO:0007669"/>
    <property type="project" value="InterPro"/>
</dbReference>
<gene>
    <name evidence="3" type="ORF">SAMN05660845_0337</name>
</gene>
<sequence length="372" mass="44173">MNALEKQNNTRIFGLDVIRALAILLVLFSHVYYLIDSINPLVISLSGLSGFTGVELFFVLSGYLIGSILLRQYITDDFSLQSIFVFLKRRWFRTLPNYYLILFVNLGIAFLLGYPSQYWYKYFFFFQNFKTYSIGFFSESWSLSVEEWTYILLPFSLFLALKFGNKLSRKWTFLATILLLIVLAHIFRYFNMKNSDISTMEIWNTNLKSIVIYRFDTILYGVLLAWLYQFYAHFLDKYKTYFLILAVHLFVLQFIILNVLGVDIISCPTYFKVFYFTLSSMIFFLVLPYFVFWKTSQSVFSTSVTFISKTSYAVYLIHYSIVVVLFKYVLSQLYYQLPTSLVLFIYFGITFSLSYILYRFFEKPIMNLRDKN</sequence>
<feature type="transmembrane region" description="Helical" evidence="1">
    <location>
        <begin position="312"/>
        <end position="335"/>
    </location>
</feature>
<name>A0A1I0VE18_9FLAO</name>
<keyword evidence="1" id="KW-1133">Transmembrane helix</keyword>
<dbReference type="AlphaFoldDB" id="A0A1I0VE18"/>
<dbReference type="PANTHER" id="PTHR23028:SF53">
    <property type="entry name" value="ACYL_TRANSF_3 DOMAIN-CONTAINING PROTEIN"/>
    <property type="match status" value="1"/>
</dbReference>
<dbReference type="InterPro" id="IPR002656">
    <property type="entry name" value="Acyl_transf_3_dom"/>
</dbReference>
<keyword evidence="4" id="KW-1185">Reference proteome</keyword>
<organism evidence="3 4">
    <name type="scientific">Flavobacterium swingsii</name>
    <dbReference type="NCBI Taxonomy" id="498292"/>
    <lineage>
        <taxon>Bacteria</taxon>
        <taxon>Pseudomonadati</taxon>
        <taxon>Bacteroidota</taxon>
        <taxon>Flavobacteriia</taxon>
        <taxon>Flavobacteriales</taxon>
        <taxon>Flavobacteriaceae</taxon>
        <taxon>Flavobacterium</taxon>
    </lineage>
</organism>
<proteinExistence type="predicted"/>
<evidence type="ECO:0000313" key="3">
    <source>
        <dbReference type="EMBL" id="SFA74478.1"/>
    </source>
</evidence>
<dbReference type="Pfam" id="PF01757">
    <property type="entry name" value="Acyl_transf_3"/>
    <property type="match status" value="1"/>
</dbReference>
<evidence type="ECO:0000256" key="1">
    <source>
        <dbReference type="SAM" id="Phobius"/>
    </source>
</evidence>
<keyword evidence="3" id="KW-0012">Acyltransferase</keyword>